<feature type="domain" description="AB hydrolase-1" evidence="1">
    <location>
        <begin position="47"/>
        <end position="258"/>
    </location>
</feature>
<dbReference type="Gene3D" id="3.40.50.1820">
    <property type="entry name" value="alpha/beta hydrolase"/>
    <property type="match status" value="1"/>
</dbReference>
<dbReference type="InterPro" id="IPR029058">
    <property type="entry name" value="AB_hydrolase_fold"/>
</dbReference>
<dbReference type="PANTHER" id="PTHR43798:SF33">
    <property type="entry name" value="HYDROLASE, PUTATIVE (AFU_ORTHOLOGUE AFUA_2G14860)-RELATED"/>
    <property type="match status" value="1"/>
</dbReference>
<evidence type="ECO:0000313" key="2">
    <source>
        <dbReference type="EMBL" id="QSX28667.1"/>
    </source>
</evidence>
<evidence type="ECO:0000313" key="3">
    <source>
        <dbReference type="Proteomes" id="UP000663281"/>
    </source>
</evidence>
<protein>
    <submittedName>
        <fullName evidence="2">Alpha/beta hydrolase</fullName>
    </submittedName>
</protein>
<sequence length="268" mass="29500">MRNLLNIVKYTLITLSCIYSIESTALPVNGLDLQVVVSGHGDTVMLFESGFGQGPEVWDKLVAQLPDNVMAVRYARAGIARSGERPQLSGLKEHLLDLTALAQRYGQGKRLILVGHSYGGLLVSEYARLHHANLGGLLLIDPAVMQQRVWFKAVDADAVAKEDAMLDQMLPPRLQAQLQQLNSELDQAGQQVTPLPSDLNTVLLTSTRVESEPLAFVETAEGKVQWLRLHQALFADVRNGSHLRLDKLGHNMMQEDAPLVLDALKTLL</sequence>
<dbReference type="AlphaFoldDB" id="A0A975AJU1"/>
<gene>
    <name evidence="2" type="ORF">JYB88_10230</name>
</gene>
<dbReference type="InterPro" id="IPR000073">
    <property type="entry name" value="AB_hydrolase_1"/>
</dbReference>
<keyword evidence="2" id="KW-0378">Hydrolase</keyword>
<dbReference type="PANTHER" id="PTHR43798">
    <property type="entry name" value="MONOACYLGLYCEROL LIPASE"/>
    <property type="match status" value="1"/>
</dbReference>
<reference evidence="2 3" key="1">
    <citation type="submission" date="2021-03" db="EMBL/GenBank/DDBJ databases">
        <title>Novel species identification of genus Shewanella.</title>
        <authorList>
            <person name="Liu G."/>
            <person name="Zhang Q."/>
        </authorList>
    </citation>
    <scope>NUCLEOTIDE SEQUENCE [LARGE SCALE GENOMIC DNA]</scope>
    <source>
        <strain evidence="2 3">FJAT-53726</strain>
    </source>
</reference>
<accession>A0A975AJU1</accession>
<dbReference type="GO" id="GO:0016787">
    <property type="term" value="F:hydrolase activity"/>
    <property type="evidence" value="ECO:0007669"/>
    <property type="project" value="UniProtKB-KW"/>
</dbReference>
<dbReference type="Proteomes" id="UP000663281">
    <property type="component" value="Chromosome"/>
</dbReference>
<dbReference type="KEGG" id="scyp:JYB88_10230"/>
<keyword evidence="3" id="KW-1185">Reference proteome</keyword>
<dbReference type="InterPro" id="IPR050266">
    <property type="entry name" value="AB_hydrolase_sf"/>
</dbReference>
<organism evidence="2 3">
    <name type="scientific">Shewanella cyperi</name>
    <dbReference type="NCBI Taxonomy" id="2814292"/>
    <lineage>
        <taxon>Bacteria</taxon>
        <taxon>Pseudomonadati</taxon>
        <taxon>Pseudomonadota</taxon>
        <taxon>Gammaproteobacteria</taxon>
        <taxon>Alteromonadales</taxon>
        <taxon>Shewanellaceae</taxon>
        <taxon>Shewanella</taxon>
    </lineage>
</organism>
<dbReference type="Pfam" id="PF12697">
    <property type="entry name" value="Abhydrolase_6"/>
    <property type="match status" value="1"/>
</dbReference>
<dbReference type="GO" id="GO:0016020">
    <property type="term" value="C:membrane"/>
    <property type="evidence" value="ECO:0007669"/>
    <property type="project" value="TreeGrafter"/>
</dbReference>
<name>A0A975AJU1_9GAMM</name>
<evidence type="ECO:0000259" key="1">
    <source>
        <dbReference type="Pfam" id="PF12697"/>
    </source>
</evidence>
<dbReference type="SUPFAM" id="SSF53474">
    <property type="entry name" value="alpha/beta-Hydrolases"/>
    <property type="match status" value="1"/>
</dbReference>
<proteinExistence type="predicted"/>
<dbReference type="RefSeq" id="WP_207324048.1">
    <property type="nucleotide sequence ID" value="NZ_CP071504.1"/>
</dbReference>
<dbReference type="EMBL" id="CP071504">
    <property type="protein sequence ID" value="QSX28667.1"/>
    <property type="molecule type" value="Genomic_DNA"/>
</dbReference>